<keyword evidence="1" id="KW-0378">Hydrolase</keyword>
<dbReference type="Proteomes" id="UP000177958">
    <property type="component" value="Unassembled WGS sequence"/>
</dbReference>
<keyword evidence="3" id="KW-0436">Ligase</keyword>
<evidence type="ECO:0000256" key="2">
    <source>
        <dbReference type="SAM" id="MobiDB-lite"/>
    </source>
</evidence>
<gene>
    <name evidence="3" type="ORF">A2853_03745</name>
</gene>
<evidence type="ECO:0000313" key="3">
    <source>
        <dbReference type="EMBL" id="OGG57450.1"/>
    </source>
</evidence>
<accession>A0A1F6D7Z7</accession>
<feature type="region of interest" description="Disordered" evidence="2">
    <location>
        <begin position="1"/>
        <end position="22"/>
    </location>
</feature>
<dbReference type="InterPro" id="IPR009097">
    <property type="entry name" value="Cyclic_Pdiesterase"/>
</dbReference>
<dbReference type="InterPro" id="IPR004175">
    <property type="entry name" value="RNA_CPDase"/>
</dbReference>
<dbReference type="GO" id="GO:0008664">
    <property type="term" value="F:RNA 2',3'-cyclic 3'-phosphodiesterase activity"/>
    <property type="evidence" value="ECO:0007669"/>
    <property type="project" value="InterPro"/>
</dbReference>
<dbReference type="GO" id="GO:0016874">
    <property type="term" value="F:ligase activity"/>
    <property type="evidence" value="ECO:0007669"/>
    <property type="project" value="UniProtKB-KW"/>
</dbReference>
<dbReference type="Gene3D" id="3.90.1140.10">
    <property type="entry name" value="Cyclic phosphodiesterase"/>
    <property type="match status" value="1"/>
</dbReference>
<dbReference type="AlphaFoldDB" id="A0A1F6D7Z7"/>
<dbReference type="SUPFAM" id="SSF55144">
    <property type="entry name" value="LigT-like"/>
    <property type="match status" value="1"/>
</dbReference>
<proteinExistence type="predicted"/>
<organism evidence="3 4">
    <name type="scientific">Candidatus Kaiserbacteria bacterium RIFCSPHIGHO2_01_FULL_55_17</name>
    <dbReference type="NCBI Taxonomy" id="1798484"/>
    <lineage>
        <taxon>Bacteria</taxon>
        <taxon>Candidatus Kaiseribacteriota</taxon>
    </lineage>
</organism>
<dbReference type="EMBL" id="MFKX01000026">
    <property type="protein sequence ID" value="OGG57450.1"/>
    <property type="molecule type" value="Genomic_DNA"/>
</dbReference>
<dbReference type="Pfam" id="PF13563">
    <property type="entry name" value="2_5_RNA_ligase2"/>
    <property type="match status" value="1"/>
</dbReference>
<evidence type="ECO:0000256" key="1">
    <source>
        <dbReference type="ARBA" id="ARBA00022801"/>
    </source>
</evidence>
<sequence>MKYHNGKLTKKKKPKVHRRKWGRPVGSARRVFIGIRVNGDTRDALAELQDGLPPIPMRIIPKRDLHLTLTPPWMEKDVPGAMKRMRNALERPFSFPLKFKYLEYGPRRDDPRLIWVTCHASKRLVELKERLLKAFGKKEKEHIPFIPHVTIARLIGSYGNDWKDHHIGKNVPITMEVEAIELLQSPHEGGIGYKTLKRVRLHREEETPR</sequence>
<dbReference type="PANTHER" id="PTHR35561">
    <property type="entry name" value="RNA 2',3'-CYCLIC PHOSPHODIESTERASE"/>
    <property type="match status" value="1"/>
</dbReference>
<protein>
    <submittedName>
        <fullName evidence="3">2'-5' RNA ligase</fullName>
    </submittedName>
</protein>
<comment type="caution">
    <text evidence="3">The sequence shown here is derived from an EMBL/GenBank/DDBJ whole genome shotgun (WGS) entry which is preliminary data.</text>
</comment>
<dbReference type="GO" id="GO:0004113">
    <property type="term" value="F:2',3'-cyclic-nucleotide 3'-phosphodiesterase activity"/>
    <property type="evidence" value="ECO:0007669"/>
    <property type="project" value="InterPro"/>
</dbReference>
<dbReference type="NCBIfam" id="TIGR02258">
    <property type="entry name" value="2_5_ligase"/>
    <property type="match status" value="1"/>
</dbReference>
<name>A0A1F6D7Z7_9BACT</name>
<reference evidence="3 4" key="1">
    <citation type="journal article" date="2016" name="Nat. Commun.">
        <title>Thousands of microbial genomes shed light on interconnected biogeochemical processes in an aquifer system.</title>
        <authorList>
            <person name="Anantharaman K."/>
            <person name="Brown C.T."/>
            <person name="Hug L.A."/>
            <person name="Sharon I."/>
            <person name="Castelle C.J."/>
            <person name="Probst A.J."/>
            <person name="Thomas B.C."/>
            <person name="Singh A."/>
            <person name="Wilkins M.J."/>
            <person name="Karaoz U."/>
            <person name="Brodie E.L."/>
            <person name="Williams K.H."/>
            <person name="Hubbard S.S."/>
            <person name="Banfield J.F."/>
        </authorList>
    </citation>
    <scope>NUCLEOTIDE SEQUENCE [LARGE SCALE GENOMIC DNA]</scope>
</reference>
<evidence type="ECO:0000313" key="4">
    <source>
        <dbReference type="Proteomes" id="UP000177958"/>
    </source>
</evidence>
<dbReference type="PANTHER" id="PTHR35561:SF1">
    <property type="entry name" value="RNA 2',3'-CYCLIC PHOSPHODIESTERASE"/>
    <property type="match status" value="1"/>
</dbReference>